<dbReference type="EMBL" id="PIUK01000542">
    <property type="protein sequence ID" value="MBY6278475.1"/>
    <property type="molecule type" value="Genomic_DNA"/>
</dbReference>
<protein>
    <submittedName>
        <fullName evidence="1">Uncharacterized protein</fullName>
    </submittedName>
</protein>
<gene>
    <name evidence="1" type="ORF">CWE10_20480</name>
</gene>
<reference evidence="1" key="1">
    <citation type="submission" date="2017-11" db="EMBL/GenBank/DDBJ databases">
        <title>Three new genomes from thermophilic consortium.</title>
        <authorList>
            <person name="Quaggio R."/>
            <person name="Amgarten D."/>
            <person name="Setubal J.C."/>
        </authorList>
    </citation>
    <scope>NUCLEOTIDE SEQUENCE</scope>
    <source>
        <strain evidence="1">ZCTH01-B2</strain>
    </source>
</reference>
<feature type="non-terminal residue" evidence="1">
    <location>
        <position position="1"/>
    </location>
</feature>
<organism evidence="1 2">
    <name type="scientific">Symbiobacterium thermophilum</name>
    <dbReference type="NCBI Taxonomy" id="2734"/>
    <lineage>
        <taxon>Bacteria</taxon>
        <taxon>Bacillati</taxon>
        <taxon>Bacillota</taxon>
        <taxon>Clostridia</taxon>
        <taxon>Eubacteriales</taxon>
        <taxon>Symbiobacteriaceae</taxon>
        <taxon>Symbiobacterium</taxon>
    </lineage>
</organism>
<name>A0A953I6D8_SYMTR</name>
<proteinExistence type="predicted"/>
<dbReference type="AlphaFoldDB" id="A0A953I6D8"/>
<accession>A0A953I6D8</accession>
<dbReference type="RefSeq" id="WP_273382022.1">
    <property type="nucleotide sequence ID" value="NZ_PIUK01000542.1"/>
</dbReference>
<evidence type="ECO:0000313" key="2">
    <source>
        <dbReference type="Proteomes" id="UP000732377"/>
    </source>
</evidence>
<sequence>AEHILRQEGIGLIEVDFGYHWFTHEPIAYPVFYHAPRLNRRPTKYLRQALRDEQRYGPPGGSAGGGYITDYRLTMERVRTFLMGRHLNDGWTTVDEILEHVHTHYLTPKQSLARALLKVETDWCEAKKENGKLLFRYRKNPARQLPVEDGDAG</sequence>
<evidence type="ECO:0000313" key="1">
    <source>
        <dbReference type="EMBL" id="MBY6278475.1"/>
    </source>
</evidence>
<dbReference type="Proteomes" id="UP000732377">
    <property type="component" value="Unassembled WGS sequence"/>
</dbReference>
<comment type="caution">
    <text evidence="1">The sequence shown here is derived from an EMBL/GenBank/DDBJ whole genome shotgun (WGS) entry which is preliminary data.</text>
</comment>